<dbReference type="EMBL" id="JJPD01000145">
    <property type="protein sequence ID" value="KKG38801.1"/>
    <property type="molecule type" value="Genomic_DNA"/>
</dbReference>
<dbReference type="InterPro" id="IPR044946">
    <property type="entry name" value="Restrct_endonuc_typeI_TRD_sf"/>
</dbReference>
<dbReference type="RefSeq" id="WP_048038497.1">
    <property type="nucleotide sequence ID" value="NZ_JJPB01000086.1"/>
</dbReference>
<reference evidence="10 11" key="1">
    <citation type="journal article" date="2015" name="ISME J.">
        <title>Genomic and phenotypic differentiation among Methanosarcina mazei populations from Columbia River sediment.</title>
        <authorList>
            <person name="Youngblut N.D."/>
            <person name="Wirth J.S."/>
            <person name="Henriksen J.R."/>
            <person name="Smith M."/>
            <person name="Simon H."/>
            <person name="Metcalf W.W."/>
            <person name="Whitaker R.J."/>
        </authorList>
    </citation>
    <scope>NUCLEOTIDE SEQUENCE [LARGE SCALE GENOMIC DNA]</scope>
    <source>
        <strain evidence="9 16">1.F.M.0.5</strain>
        <strain evidence="3 10">3.F.A.1A.3</strain>
        <strain evidence="4 14">3.F.A.2.12</strain>
        <strain evidence="5 15">3.F.A.2.3</strain>
        <strain evidence="6 11">3.F.A.2.5</strain>
        <strain evidence="7 12">3.F.A.2.6</strain>
        <strain evidence="8 13">3.F.A.2.7</strain>
    </source>
</reference>
<organism evidence="8 13">
    <name type="scientific">Methanosarcina mazei</name>
    <name type="common">Methanosarcina frisia</name>
    <dbReference type="NCBI Taxonomy" id="2209"/>
    <lineage>
        <taxon>Archaea</taxon>
        <taxon>Methanobacteriati</taxon>
        <taxon>Methanobacteriota</taxon>
        <taxon>Stenosarchaea group</taxon>
        <taxon>Methanomicrobia</taxon>
        <taxon>Methanosarcinales</taxon>
        <taxon>Methanosarcinaceae</taxon>
        <taxon>Methanosarcina</taxon>
    </lineage>
</organism>
<dbReference type="EMBL" id="JJPE01000168">
    <property type="protein sequence ID" value="KKG39394.1"/>
    <property type="molecule type" value="Genomic_DNA"/>
</dbReference>
<dbReference type="PATRIC" id="fig|2209.39.peg.1145"/>
<gene>
    <name evidence="4" type="ORF">DU35_11440</name>
    <name evidence="8" type="ORF">DU36_04285</name>
    <name evidence="7" type="ORF">DU38_05205</name>
    <name evidence="6" type="ORF">DU39_05060</name>
    <name evidence="5" type="ORF">DU41_16180</name>
    <name evidence="3" type="ORF">DU49_04235</name>
    <name evidence="9" type="ORF">DU60_08040</name>
</gene>
<evidence type="ECO:0000313" key="10">
    <source>
        <dbReference type="Proteomes" id="UP000033878"/>
    </source>
</evidence>
<evidence type="ECO:0000256" key="1">
    <source>
        <dbReference type="ARBA" id="ARBA00022747"/>
    </source>
</evidence>
<dbReference type="SUPFAM" id="SSF116734">
    <property type="entry name" value="DNA methylase specificity domain"/>
    <property type="match status" value="2"/>
</dbReference>
<dbReference type="Proteomes" id="UP000034577">
    <property type="component" value="Unassembled WGS sequence"/>
</dbReference>
<evidence type="ECO:0000313" key="6">
    <source>
        <dbReference type="EMBL" id="KKG46985.1"/>
    </source>
</evidence>
<keyword evidence="2" id="KW-0238">DNA-binding</keyword>
<dbReference type="Proteomes" id="UP000034667">
    <property type="component" value="Unassembled WGS sequence"/>
</dbReference>
<evidence type="ECO:0000313" key="8">
    <source>
        <dbReference type="EMBL" id="KKG55254.1"/>
    </source>
</evidence>
<dbReference type="Proteomes" id="UP000034243">
    <property type="component" value="Unassembled WGS sequence"/>
</dbReference>
<evidence type="ECO:0000313" key="15">
    <source>
        <dbReference type="Proteomes" id="UP000034667"/>
    </source>
</evidence>
<proteinExistence type="predicted"/>
<dbReference type="AlphaFoldDB" id="A0A0F8GKB9"/>
<dbReference type="GO" id="GO:0009307">
    <property type="term" value="P:DNA restriction-modification system"/>
    <property type="evidence" value="ECO:0007669"/>
    <property type="project" value="UniProtKB-KW"/>
</dbReference>
<evidence type="ECO:0000313" key="11">
    <source>
        <dbReference type="Proteomes" id="UP000034151"/>
    </source>
</evidence>
<dbReference type="EMBL" id="JJPH01000022">
    <property type="protein sequence ID" value="KKG55254.1"/>
    <property type="molecule type" value="Genomic_DNA"/>
</dbReference>
<evidence type="ECO:0000313" key="9">
    <source>
        <dbReference type="EMBL" id="KKH24554.1"/>
    </source>
</evidence>
<evidence type="ECO:0000313" key="4">
    <source>
        <dbReference type="EMBL" id="KKG38801.1"/>
    </source>
</evidence>
<sequence>MAEYNVLEMSKLEGSRRFDAEYYEKKYELIETAIKKHDYTLLGKQVLVFSKGIFDIKASTYSEAGIPFVRILNLKDLFVDDEDIIFIPEQVNNMYSKTSLSKHDIILSKTAQPAASIVNFESCNCSQDTIALKLKSSSDIRPQFLVCFLNTEYGLPLMERLFTGNIQMHLNLVESRNIVVPVFKKKFQNTICNIIDSAYESIVNSKEKYNQAKEILLSSLTILDWNSTLSDSYTKCFSKIQSSSRIDSEHFLPLYDELYEILQRNASYVKTIRSIKVFNSRGSQPKYYDDGTLKVINSQHIKEIHLDYENLSSTKSEYWDIKRESRVIKNDILTYTTGANVGRTNVYLEKEKALASNHVNILRIKDEDPIYVGFVLNSLIGRLQTEKFKAGSAQAELYPAAIDQFIIPFIEKPKQDQIVDLYIQSYQLKKQSKQLIEKAKRAVEIAIKLDEKAAFDYLG</sequence>
<evidence type="ECO:0000313" key="13">
    <source>
        <dbReference type="Proteomes" id="UP000034243"/>
    </source>
</evidence>
<keyword evidence="1" id="KW-0680">Restriction system</keyword>
<evidence type="ECO:0000313" key="16">
    <source>
        <dbReference type="Proteomes" id="UP000034921"/>
    </source>
</evidence>
<dbReference type="PANTHER" id="PTHR30408">
    <property type="entry name" value="TYPE-1 RESTRICTION ENZYME ECOKI SPECIFICITY PROTEIN"/>
    <property type="match status" value="1"/>
</dbReference>
<evidence type="ECO:0008006" key="17">
    <source>
        <dbReference type="Google" id="ProtNLM"/>
    </source>
</evidence>
<accession>A0A0F8GKB9</accession>
<name>A0A0F8GKB9_METMZ</name>
<dbReference type="CDD" id="cd16961">
    <property type="entry name" value="RMtype1_S_TRD-CR_like"/>
    <property type="match status" value="1"/>
</dbReference>
<dbReference type="EMBL" id="JJPB01000086">
    <property type="protein sequence ID" value="KKG31039.1"/>
    <property type="molecule type" value="Genomic_DNA"/>
</dbReference>
<evidence type="ECO:0000313" key="7">
    <source>
        <dbReference type="EMBL" id="KKG47791.1"/>
    </source>
</evidence>
<dbReference type="Proteomes" id="UP000033878">
    <property type="component" value="Unassembled WGS sequence"/>
</dbReference>
<dbReference type="EMBL" id="JJPG01000144">
    <property type="protein sequence ID" value="KKG47791.1"/>
    <property type="molecule type" value="Genomic_DNA"/>
</dbReference>
<dbReference type="Proteomes" id="UP000034151">
    <property type="component" value="Unassembled WGS sequence"/>
</dbReference>
<protein>
    <recommendedName>
        <fullName evidence="17">Restriction endonuclease subunit S</fullName>
    </recommendedName>
</protein>
<dbReference type="Proteomes" id="UP000034921">
    <property type="component" value="Unassembled WGS sequence"/>
</dbReference>
<evidence type="ECO:0000313" key="14">
    <source>
        <dbReference type="Proteomes" id="UP000034577"/>
    </source>
</evidence>
<comment type="caution">
    <text evidence="8">The sequence shown here is derived from an EMBL/GenBank/DDBJ whole genome shotgun (WGS) entry which is preliminary data.</text>
</comment>
<dbReference type="Gene3D" id="3.90.220.20">
    <property type="entry name" value="DNA methylase specificity domains"/>
    <property type="match status" value="2"/>
</dbReference>
<dbReference type="PANTHER" id="PTHR30408:SF12">
    <property type="entry name" value="TYPE I RESTRICTION ENZYME MJAVIII SPECIFICITY SUBUNIT"/>
    <property type="match status" value="1"/>
</dbReference>
<dbReference type="EMBL" id="JJQE01000161">
    <property type="protein sequence ID" value="KKH24554.1"/>
    <property type="molecule type" value="Genomic_DNA"/>
</dbReference>
<dbReference type="InterPro" id="IPR052021">
    <property type="entry name" value="Type-I_RS_S_subunit"/>
</dbReference>
<dbReference type="GO" id="GO:0003677">
    <property type="term" value="F:DNA binding"/>
    <property type="evidence" value="ECO:0007669"/>
    <property type="project" value="UniProtKB-KW"/>
</dbReference>
<evidence type="ECO:0000313" key="3">
    <source>
        <dbReference type="EMBL" id="KKG31039.1"/>
    </source>
</evidence>
<dbReference type="EMBL" id="JJPF01000002">
    <property type="protein sequence ID" value="KKG46985.1"/>
    <property type="molecule type" value="Genomic_DNA"/>
</dbReference>
<evidence type="ECO:0000313" key="12">
    <source>
        <dbReference type="Proteomes" id="UP000034195"/>
    </source>
</evidence>
<evidence type="ECO:0000256" key="2">
    <source>
        <dbReference type="ARBA" id="ARBA00023125"/>
    </source>
</evidence>
<evidence type="ECO:0000313" key="5">
    <source>
        <dbReference type="EMBL" id="KKG39394.1"/>
    </source>
</evidence>
<dbReference type="Proteomes" id="UP000034195">
    <property type="component" value="Unassembled WGS sequence"/>
</dbReference>